<evidence type="ECO:0000313" key="2">
    <source>
        <dbReference type="Proteomes" id="UP000199427"/>
    </source>
</evidence>
<accession>A0A1H9MFT5</accession>
<organism evidence="1 2">
    <name type="scientific">Piscibacillus halophilus</name>
    <dbReference type="NCBI Taxonomy" id="571933"/>
    <lineage>
        <taxon>Bacteria</taxon>
        <taxon>Bacillati</taxon>
        <taxon>Bacillota</taxon>
        <taxon>Bacilli</taxon>
        <taxon>Bacillales</taxon>
        <taxon>Bacillaceae</taxon>
        <taxon>Piscibacillus</taxon>
    </lineage>
</organism>
<dbReference type="PANTHER" id="PTHR41260">
    <property type="entry name" value="PROTEIN ECSC"/>
    <property type="match status" value="1"/>
</dbReference>
<gene>
    <name evidence="1" type="ORF">SAMN05216362_1627</name>
</gene>
<proteinExistence type="predicted"/>
<reference evidence="1 2" key="1">
    <citation type="submission" date="2016-10" db="EMBL/GenBank/DDBJ databases">
        <authorList>
            <person name="de Groot N.N."/>
        </authorList>
    </citation>
    <scope>NUCLEOTIDE SEQUENCE [LARGE SCALE GENOMIC DNA]</scope>
    <source>
        <strain evidence="1 2">DSM 21633</strain>
    </source>
</reference>
<dbReference type="STRING" id="571933.SAMN05216362_1627"/>
<sequence length="273" mass="32098">MFKMGEERIRRTIEKWETDLESYHMNDFERVYEVWLNQMFSKVPKHYQDKIFEWADQWFLYSYTFLQGTSSQIAARERILQTARSFDDEIEEISDLRRLSIEQLTYLADQQLAKSRVYSFTQGGITGTGGWLFLGIDFPLILTLNLRSVQMIGSSFGYDLNNPVEMLLALKVLHGGMIPQRFKYGTWLELKEELNSLDSIMEQDDWILDQNWFEQPVNQLFKTLAIVMFRRKLVQGVPLLSVGIGAISNYKLAKNVTSFAKTFYQYRHLNETS</sequence>
<keyword evidence="2" id="KW-1185">Reference proteome</keyword>
<dbReference type="Proteomes" id="UP000199427">
    <property type="component" value="Unassembled WGS sequence"/>
</dbReference>
<evidence type="ECO:0000313" key="1">
    <source>
        <dbReference type="EMBL" id="SER22600.1"/>
    </source>
</evidence>
<dbReference type="AlphaFoldDB" id="A0A1H9MFT5"/>
<dbReference type="InterPro" id="IPR024787">
    <property type="entry name" value="EcsC"/>
</dbReference>
<name>A0A1H9MFT5_9BACI</name>
<dbReference type="PANTHER" id="PTHR41260:SF1">
    <property type="entry name" value="PROTEIN ECSC"/>
    <property type="match status" value="1"/>
</dbReference>
<dbReference type="Pfam" id="PF12787">
    <property type="entry name" value="EcsC"/>
    <property type="match status" value="1"/>
</dbReference>
<protein>
    <submittedName>
        <fullName evidence="1">EcsC protein family protein</fullName>
    </submittedName>
</protein>
<dbReference type="EMBL" id="FOES01000062">
    <property type="protein sequence ID" value="SER22600.1"/>
    <property type="molecule type" value="Genomic_DNA"/>
</dbReference>